<evidence type="ECO:0000313" key="4">
    <source>
        <dbReference type="Proteomes" id="UP000484164"/>
    </source>
</evidence>
<dbReference type="RefSeq" id="WP_151692639.1">
    <property type="nucleotide sequence ID" value="NZ_BMGX01000002.1"/>
</dbReference>
<dbReference type="Gene3D" id="1.10.260.40">
    <property type="entry name" value="lambda repressor-like DNA-binding domains"/>
    <property type="match status" value="1"/>
</dbReference>
<keyword evidence="4" id="KW-1185">Reference proteome</keyword>
<dbReference type="Pfam" id="PF09856">
    <property type="entry name" value="ScfRs"/>
    <property type="match status" value="1"/>
</dbReference>
<dbReference type="SMART" id="SM00530">
    <property type="entry name" value="HTH_XRE"/>
    <property type="match status" value="1"/>
</dbReference>
<name>A0A6L3ZJA1_9FLAO</name>
<dbReference type="InterPro" id="IPR050807">
    <property type="entry name" value="TransReg_Diox_bact_type"/>
</dbReference>
<gene>
    <name evidence="3" type="ORF">F8C82_05985</name>
</gene>
<keyword evidence="1" id="KW-0238">DNA-binding</keyword>
<proteinExistence type="predicted"/>
<dbReference type="EMBL" id="WBVQ01000001">
    <property type="protein sequence ID" value="KAB2817951.1"/>
    <property type="molecule type" value="Genomic_DNA"/>
</dbReference>
<evidence type="ECO:0000313" key="3">
    <source>
        <dbReference type="EMBL" id="KAB2817951.1"/>
    </source>
</evidence>
<dbReference type="PANTHER" id="PTHR46797">
    <property type="entry name" value="HTH-TYPE TRANSCRIPTIONAL REGULATOR"/>
    <property type="match status" value="1"/>
</dbReference>
<dbReference type="SUPFAM" id="SSF47413">
    <property type="entry name" value="lambda repressor-like DNA-binding domains"/>
    <property type="match status" value="1"/>
</dbReference>
<dbReference type="OrthoDB" id="833147at2"/>
<dbReference type="InterPro" id="IPR018653">
    <property type="entry name" value="ScfR_C"/>
</dbReference>
<dbReference type="GO" id="GO:0003700">
    <property type="term" value="F:DNA-binding transcription factor activity"/>
    <property type="evidence" value="ECO:0007669"/>
    <property type="project" value="TreeGrafter"/>
</dbReference>
<dbReference type="Proteomes" id="UP000484164">
    <property type="component" value="Unassembled WGS sequence"/>
</dbReference>
<feature type="domain" description="HTH cro/C1-type" evidence="2">
    <location>
        <begin position="15"/>
        <end position="69"/>
    </location>
</feature>
<reference evidence="3 4" key="1">
    <citation type="submission" date="2019-10" db="EMBL/GenBank/DDBJ databases">
        <title>Genome sequence of Phaeocystidibacter marisrubri JCM30614 (type strain).</title>
        <authorList>
            <person name="Bowman J.P."/>
        </authorList>
    </citation>
    <scope>NUCLEOTIDE SEQUENCE [LARGE SCALE GENOMIC DNA]</scope>
    <source>
        <strain evidence="3 4">JCM 30614</strain>
    </source>
</reference>
<dbReference type="InterPro" id="IPR010982">
    <property type="entry name" value="Lambda_DNA-bd_dom_sf"/>
</dbReference>
<dbReference type="PANTHER" id="PTHR46797:SF1">
    <property type="entry name" value="METHYLPHOSPHONATE SYNTHASE"/>
    <property type="match status" value="1"/>
</dbReference>
<organism evidence="3 4">
    <name type="scientific">Phaeocystidibacter marisrubri</name>
    <dbReference type="NCBI Taxonomy" id="1577780"/>
    <lineage>
        <taxon>Bacteria</taxon>
        <taxon>Pseudomonadati</taxon>
        <taxon>Bacteroidota</taxon>
        <taxon>Flavobacteriia</taxon>
        <taxon>Flavobacteriales</taxon>
        <taxon>Phaeocystidibacteraceae</taxon>
        <taxon>Phaeocystidibacter</taxon>
    </lineage>
</organism>
<accession>A0A6L3ZJA1</accession>
<protein>
    <submittedName>
        <fullName evidence="3">Helix-turn-helix domain-containing protein</fullName>
    </submittedName>
</protein>
<dbReference type="PROSITE" id="PS50943">
    <property type="entry name" value="HTH_CROC1"/>
    <property type="match status" value="1"/>
</dbReference>
<dbReference type="GO" id="GO:0003677">
    <property type="term" value="F:DNA binding"/>
    <property type="evidence" value="ECO:0007669"/>
    <property type="project" value="UniProtKB-KW"/>
</dbReference>
<dbReference type="Pfam" id="PF01381">
    <property type="entry name" value="HTH_3"/>
    <property type="match status" value="1"/>
</dbReference>
<dbReference type="AlphaFoldDB" id="A0A6L3ZJA1"/>
<sequence length="493" mass="56743">MLSEEQIRLIFGLKLKQTRNDKGLSLFGLAKLTGLSKSYLNEIEKGKKYPKPDKIVSLAKALEIPYDELVSMKLSGPMAPVSDIIMSGILKEIPLELFGIEENQLLDIISSAPEKVTSFVSTLFEIARHYHIDRDQFYLTALRSYQEQHFNYFEEIEKEVAACARKYQIDLSSRISSAELEEILTEEFGYQIDNNTPLENDYPEQIRSAFIPKIKKLIIAPSVTEAQRVFILAKELGYAHMEITERPHTFTWIKFDHFDEVLNNFKASYFAGALTLPEKQMVQEIQEVLSSSEFTGEQLLETLLKFTYSAETFFQRLTNILPHHFGLKDMFFLRFGMENSKSSPIITKEFHLSKNHQPQANHQHEHYCNRWVSTELLNHPERFPSVNGVRAGIQLSEYPNGQNYLILSASNDDPFQSGNSRSVCIGIEINPKQKRKIKFIDRVSERRKVGVTCERCPVHDCDVRASEPVILQKEAINAELEERVRKLIRGEDV</sequence>
<comment type="caution">
    <text evidence="3">The sequence shown here is derived from an EMBL/GenBank/DDBJ whole genome shotgun (WGS) entry which is preliminary data.</text>
</comment>
<dbReference type="GO" id="GO:0005829">
    <property type="term" value="C:cytosol"/>
    <property type="evidence" value="ECO:0007669"/>
    <property type="project" value="TreeGrafter"/>
</dbReference>
<dbReference type="CDD" id="cd00093">
    <property type="entry name" value="HTH_XRE"/>
    <property type="match status" value="1"/>
</dbReference>
<evidence type="ECO:0000259" key="2">
    <source>
        <dbReference type="PROSITE" id="PS50943"/>
    </source>
</evidence>
<dbReference type="InterPro" id="IPR001387">
    <property type="entry name" value="Cro/C1-type_HTH"/>
</dbReference>
<evidence type="ECO:0000256" key="1">
    <source>
        <dbReference type="ARBA" id="ARBA00023125"/>
    </source>
</evidence>